<dbReference type="Proteomes" id="UP000766486">
    <property type="component" value="Unassembled WGS sequence"/>
</dbReference>
<feature type="compositionally biased region" description="Pro residues" evidence="1">
    <location>
        <begin position="15"/>
        <end position="32"/>
    </location>
</feature>
<organism evidence="2 3">
    <name type="scientific">Bionectria ochroleuca</name>
    <name type="common">Gliocladium roseum</name>
    <dbReference type="NCBI Taxonomy" id="29856"/>
    <lineage>
        <taxon>Eukaryota</taxon>
        <taxon>Fungi</taxon>
        <taxon>Dikarya</taxon>
        <taxon>Ascomycota</taxon>
        <taxon>Pezizomycotina</taxon>
        <taxon>Sordariomycetes</taxon>
        <taxon>Hypocreomycetidae</taxon>
        <taxon>Hypocreales</taxon>
        <taxon>Bionectriaceae</taxon>
        <taxon>Clonostachys</taxon>
    </lineage>
</organism>
<feature type="region of interest" description="Disordered" evidence="1">
    <location>
        <begin position="1"/>
        <end position="46"/>
    </location>
</feature>
<protein>
    <submittedName>
        <fullName evidence="2">Uncharacterized protein</fullName>
    </submittedName>
</protein>
<feature type="compositionally biased region" description="Acidic residues" evidence="1">
    <location>
        <begin position="147"/>
        <end position="166"/>
    </location>
</feature>
<evidence type="ECO:0000313" key="3">
    <source>
        <dbReference type="Proteomes" id="UP000766486"/>
    </source>
</evidence>
<evidence type="ECO:0000313" key="2">
    <source>
        <dbReference type="EMBL" id="VUC27521.1"/>
    </source>
</evidence>
<name>A0ABY6U8V8_BIOOC</name>
<keyword evidence="3" id="KW-1185">Reference proteome</keyword>
<reference evidence="2 3" key="1">
    <citation type="submission" date="2019-06" db="EMBL/GenBank/DDBJ databases">
        <authorList>
            <person name="Broberg M."/>
        </authorList>
    </citation>
    <scope>NUCLEOTIDE SEQUENCE [LARGE SCALE GENOMIC DNA]</scope>
</reference>
<sequence>MGGGRSRLTPLLHPVEPPPLPPVLPSALPPIVSPDRSPSVESHQGLHERPACGSCVASESFCTWFTKPEESRANALKRKHDELQQQVESDATVLEMLRRSRPEDTLQLVRLIRQCQDSHSIVEDVQNGTLLLQLFGAAPVETPGNYDNDDAFPDDSTDASESDYTY</sequence>
<feature type="region of interest" description="Disordered" evidence="1">
    <location>
        <begin position="142"/>
        <end position="166"/>
    </location>
</feature>
<proteinExistence type="predicted"/>
<dbReference type="EMBL" id="CABFNS010000769">
    <property type="protein sequence ID" value="VUC27521.1"/>
    <property type="molecule type" value="Genomic_DNA"/>
</dbReference>
<accession>A0ABY6U8V8</accession>
<gene>
    <name evidence="2" type="ORF">CLO192961_LOCUS213634</name>
</gene>
<evidence type="ECO:0000256" key="1">
    <source>
        <dbReference type="SAM" id="MobiDB-lite"/>
    </source>
</evidence>
<comment type="caution">
    <text evidence="2">The sequence shown here is derived from an EMBL/GenBank/DDBJ whole genome shotgun (WGS) entry which is preliminary data.</text>
</comment>